<dbReference type="Pfam" id="PF13649">
    <property type="entry name" value="Methyltransf_25"/>
    <property type="match status" value="1"/>
</dbReference>
<dbReference type="InterPro" id="IPR029063">
    <property type="entry name" value="SAM-dependent_MTases_sf"/>
</dbReference>
<dbReference type="Proteomes" id="UP000196320">
    <property type="component" value="Unassembled WGS sequence"/>
</dbReference>
<gene>
    <name evidence="2" type="ORF">FM104_15690</name>
</gene>
<dbReference type="Gene3D" id="3.40.50.150">
    <property type="entry name" value="Vaccinia Virus protein VP39"/>
    <property type="match status" value="1"/>
</dbReference>
<dbReference type="InterPro" id="IPR050508">
    <property type="entry name" value="Methyltransf_Superfamily"/>
</dbReference>
<evidence type="ECO:0000313" key="2">
    <source>
        <dbReference type="EMBL" id="SJN47091.1"/>
    </source>
</evidence>
<dbReference type="PANTHER" id="PTHR42912">
    <property type="entry name" value="METHYLTRANSFERASE"/>
    <property type="match status" value="1"/>
</dbReference>
<sequence>MNAPSIADVPAPWRALVQEVPPASRWTEIAESSRGSPARSAYEVAAPAQALIANLDDRAALEDCIDVMALPAGARVLDAACGPGVSSALLAGRGHKVVAVDRDQRMAALACEVGAEQGVSVIAADLSEPLPFASAEFDAAVLGDCWDTRFMPELTRVVRTGGSIWVRLSNILAPIGSGEDLAWEARSWSALNAGYRRAFGPDSARFLSTLPAEGFDTAGTVLRQSTGRPGALTGLRRALDFVLWESRFLQDELDPGEWRRVLEDWDPASASPWWSRDHPLTVRAFTLWRHTVRR</sequence>
<accession>A0A1R4KRX6</accession>
<organism evidence="2 3">
    <name type="scientific">Microbacterium esteraromaticum</name>
    <dbReference type="NCBI Taxonomy" id="57043"/>
    <lineage>
        <taxon>Bacteria</taxon>
        <taxon>Bacillati</taxon>
        <taxon>Actinomycetota</taxon>
        <taxon>Actinomycetes</taxon>
        <taxon>Micrococcales</taxon>
        <taxon>Microbacteriaceae</taxon>
        <taxon>Microbacterium</taxon>
    </lineage>
</organism>
<proteinExistence type="predicted"/>
<dbReference type="CDD" id="cd02440">
    <property type="entry name" value="AdoMet_MTases"/>
    <property type="match status" value="1"/>
</dbReference>
<dbReference type="RefSeq" id="WP_179206835.1">
    <property type="nucleotide sequence ID" value="NZ_FUKO01000048.1"/>
</dbReference>
<protein>
    <recommendedName>
        <fullName evidence="1">Methyltransferase domain-containing protein</fullName>
    </recommendedName>
</protein>
<dbReference type="AlphaFoldDB" id="A0A1R4KRX6"/>
<evidence type="ECO:0000259" key="1">
    <source>
        <dbReference type="Pfam" id="PF13649"/>
    </source>
</evidence>
<dbReference type="GO" id="GO:0008168">
    <property type="term" value="F:methyltransferase activity"/>
    <property type="evidence" value="ECO:0007669"/>
    <property type="project" value="TreeGrafter"/>
</dbReference>
<keyword evidence="3" id="KW-1185">Reference proteome</keyword>
<feature type="domain" description="Methyltransferase" evidence="1">
    <location>
        <begin position="76"/>
        <end position="162"/>
    </location>
</feature>
<evidence type="ECO:0000313" key="3">
    <source>
        <dbReference type="Proteomes" id="UP000196320"/>
    </source>
</evidence>
<dbReference type="EMBL" id="FUKO01000048">
    <property type="protein sequence ID" value="SJN47091.1"/>
    <property type="molecule type" value="Genomic_DNA"/>
</dbReference>
<name>A0A1R4KRX6_9MICO</name>
<reference evidence="2 3" key="1">
    <citation type="submission" date="2017-02" db="EMBL/GenBank/DDBJ databases">
        <authorList>
            <person name="Peterson S.W."/>
        </authorList>
    </citation>
    <scope>NUCLEOTIDE SEQUENCE [LARGE SCALE GENOMIC DNA]</scope>
    <source>
        <strain evidence="2 3">B Mb 05.01</strain>
    </source>
</reference>
<dbReference type="InterPro" id="IPR041698">
    <property type="entry name" value="Methyltransf_25"/>
</dbReference>
<dbReference type="PANTHER" id="PTHR42912:SF93">
    <property type="entry name" value="N6-ADENOSINE-METHYLTRANSFERASE TMT1A"/>
    <property type="match status" value="1"/>
</dbReference>
<dbReference type="SUPFAM" id="SSF53335">
    <property type="entry name" value="S-adenosyl-L-methionine-dependent methyltransferases"/>
    <property type="match status" value="1"/>
</dbReference>